<feature type="region of interest" description="Disordered" evidence="1">
    <location>
        <begin position="1"/>
        <end position="26"/>
    </location>
</feature>
<sequence>MINWKRNDQSRNLNVKKELKKATKKM</sequence>
<reference evidence="2 3" key="1">
    <citation type="submission" date="2024-04" db="EMBL/GenBank/DDBJ databases">
        <authorList>
            <person name="Rising A."/>
            <person name="Reimegard J."/>
            <person name="Sonavane S."/>
            <person name="Akerstrom W."/>
            <person name="Nylinder S."/>
            <person name="Hedman E."/>
            <person name="Kallberg Y."/>
        </authorList>
    </citation>
    <scope>NUCLEOTIDE SEQUENCE [LARGE SCALE GENOMIC DNA]</scope>
</reference>
<protein>
    <submittedName>
        <fullName evidence="2">Uncharacterized protein</fullName>
    </submittedName>
</protein>
<comment type="caution">
    <text evidence="2">The sequence shown here is derived from an EMBL/GenBank/DDBJ whole genome shotgun (WGS) entry which is preliminary data.</text>
</comment>
<accession>A0AAV2B1A2</accession>
<evidence type="ECO:0000256" key="1">
    <source>
        <dbReference type="SAM" id="MobiDB-lite"/>
    </source>
</evidence>
<keyword evidence="3" id="KW-1185">Reference proteome</keyword>
<dbReference type="Proteomes" id="UP001497382">
    <property type="component" value="Unassembled WGS sequence"/>
</dbReference>
<dbReference type="EMBL" id="CAXIEN010000245">
    <property type="protein sequence ID" value="CAL1289204.1"/>
    <property type="molecule type" value="Genomic_DNA"/>
</dbReference>
<name>A0AAV2B1A2_9ARAC</name>
<dbReference type="AlphaFoldDB" id="A0AAV2B1A2"/>
<gene>
    <name evidence="2" type="ORF">LARSCL_LOCUS15793</name>
</gene>
<proteinExistence type="predicted"/>
<organism evidence="2 3">
    <name type="scientific">Larinioides sclopetarius</name>
    <dbReference type="NCBI Taxonomy" id="280406"/>
    <lineage>
        <taxon>Eukaryota</taxon>
        <taxon>Metazoa</taxon>
        <taxon>Ecdysozoa</taxon>
        <taxon>Arthropoda</taxon>
        <taxon>Chelicerata</taxon>
        <taxon>Arachnida</taxon>
        <taxon>Araneae</taxon>
        <taxon>Araneomorphae</taxon>
        <taxon>Entelegynae</taxon>
        <taxon>Araneoidea</taxon>
        <taxon>Araneidae</taxon>
        <taxon>Larinioides</taxon>
    </lineage>
</organism>
<evidence type="ECO:0000313" key="2">
    <source>
        <dbReference type="EMBL" id="CAL1289204.1"/>
    </source>
</evidence>
<evidence type="ECO:0000313" key="3">
    <source>
        <dbReference type="Proteomes" id="UP001497382"/>
    </source>
</evidence>